<accession>A0A8S4G7W7</accession>
<evidence type="ECO:0000256" key="1">
    <source>
        <dbReference type="SAM" id="MobiDB-lite"/>
    </source>
</evidence>
<dbReference type="Pfam" id="PF15868">
    <property type="entry name" value="MBF2"/>
    <property type="match status" value="1"/>
</dbReference>
<evidence type="ECO:0000313" key="4">
    <source>
        <dbReference type="Proteomes" id="UP000653454"/>
    </source>
</evidence>
<feature type="compositionally biased region" description="Basic and acidic residues" evidence="1">
    <location>
        <begin position="348"/>
        <end position="392"/>
    </location>
</feature>
<feature type="compositionally biased region" description="Basic and acidic residues" evidence="1">
    <location>
        <begin position="513"/>
        <end position="531"/>
    </location>
</feature>
<feature type="region of interest" description="Disordered" evidence="1">
    <location>
        <begin position="112"/>
        <end position="464"/>
    </location>
</feature>
<feature type="compositionally biased region" description="Basic and acidic residues" evidence="1">
    <location>
        <begin position="688"/>
        <end position="744"/>
    </location>
</feature>
<feature type="compositionally biased region" description="Basic and acidic residues" evidence="1">
    <location>
        <begin position="574"/>
        <end position="590"/>
    </location>
</feature>
<reference evidence="3" key="1">
    <citation type="submission" date="2020-11" db="EMBL/GenBank/DDBJ databases">
        <authorList>
            <person name="Whiteford S."/>
        </authorList>
    </citation>
    <scope>NUCLEOTIDE SEQUENCE</scope>
</reference>
<evidence type="ECO:0000313" key="3">
    <source>
        <dbReference type="EMBL" id="CAG9135058.1"/>
    </source>
</evidence>
<feature type="region of interest" description="Disordered" evidence="1">
    <location>
        <begin position="491"/>
        <end position="531"/>
    </location>
</feature>
<feature type="compositionally biased region" description="Basic and acidic residues" evidence="1">
    <location>
        <begin position="550"/>
        <end position="561"/>
    </location>
</feature>
<feature type="compositionally biased region" description="Basic and acidic residues" evidence="1">
    <location>
        <begin position="295"/>
        <end position="311"/>
    </location>
</feature>
<protein>
    <submittedName>
        <fullName evidence="3">(diamondback moth) hypothetical protein</fullName>
    </submittedName>
</protein>
<evidence type="ECO:0000256" key="2">
    <source>
        <dbReference type="SAM" id="SignalP"/>
    </source>
</evidence>
<dbReference type="AlphaFoldDB" id="A0A8S4G7W7"/>
<sequence>MEHTKFIVLLTIVASANSNDLTLGQGDRGQLIYNITVEASPAIWRQIDTIVVNATGDKVISKIVITDLRPEKDGEAKITDGGVGLKDVTIELKSPTVLRGYKFQVQVFEEAPSTRGISTTEGAKGNQNNKHPSIVGQDLPNFEQARTNLDDTKSNGHIPVLSTSSTTESSRKYSEHSSRNTRDAVKADPSPPVAGVKDGDKEHASSTLAPNNNSNAETKDAKQIGTEAKSSAEIPSSITPKVTADAPKTNLDAAKTTPHPALTPEATTKHNADHKRDTKEATENPVKITAAKSDMNLESKDGKAHDTEAKSLTDASTVTPAPHIASTNEPKTNMNAAKTTPIPFSHEATTKHSADHKRDTKEAGDKVKLPTSKNDKNHEAKNLKTNDTEAKTSTDVPAANPTTSLGSTEEPKTNMDATKTSPHPAGVTPETVTKHSADHKRDTKEAADKPVQLPEIKNGKGLEAKNYKLHETEAKSLTDIPTLAPITLLASTSVPKTNLDTANTTPVTVHSESITKHSTDHKRDTKETSDKLVKGSVTDFTTEAAKTHENIDHKLNKDNIKTSDLPKVNMKSDSTTKHDVENKMNEDKNKNMPKATGISEKDLNPYGPAPVIDDFDFEAQLTSIMTRNKDAKTKAIGSDIKPDAPESTYDVKNDAMNSNKNGQKTKDDIENTKPYPYLSRPQTPLENAKLESTTKHSEHKRDTKDDKHKDTKENNPKESKEDKMEKSESKTVDEVKNAAHDKANATKTGAESKPIVSLQ</sequence>
<feature type="compositionally biased region" description="Basic and acidic residues" evidence="1">
    <location>
        <begin position="169"/>
        <end position="186"/>
    </location>
</feature>
<feature type="compositionally biased region" description="Polar residues" evidence="1">
    <location>
        <begin position="313"/>
        <end position="338"/>
    </location>
</feature>
<feature type="compositionally biased region" description="Polar residues" evidence="1">
    <location>
        <begin position="491"/>
        <end position="512"/>
    </location>
</feature>
<gene>
    <name evidence="3" type="ORF">PLXY2_LOCUS13309</name>
</gene>
<keyword evidence="4" id="KW-1185">Reference proteome</keyword>
<feature type="compositionally biased region" description="Basic and acidic residues" evidence="1">
    <location>
        <begin position="640"/>
        <end position="653"/>
    </location>
</feature>
<feature type="region of interest" description="Disordered" evidence="1">
    <location>
        <begin position="627"/>
        <end position="759"/>
    </location>
</feature>
<feature type="compositionally biased region" description="Basic and acidic residues" evidence="1">
    <location>
        <begin position="267"/>
        <end position="282"/>
    </location>
</feature>
<feature type="signal peptide" evidence="2">
    <location>
        <begin position="1"/>
        <end position="18"/>
    </location>
</feature>
<proteinExistence type="predicted"/>
<feature type="chain" id="PRO_5035949125" evidence="2">
    <location>
        <begin position="19"/>
        <end position="759"/>
    </location>
</feature>
<organism evidence="3 4">
    <name type="scientific">Plutella xylostella</name>
    <name type="common">Diamondback moth</name>
    <name type="synonym">Plutella maculipennis</name>
    <dbReference type="NCBI Taxonomy" id="51655"/>
    <lineage>
        <taxon>Eukaryota</taxon>
        <taxon>Metazoa</taxon>
        <taxon>Ecdysozoa</taxon>
        <taxon>Arthropoda</taxon>
        <taxon>Hexapoda</taxon>
        <taxon>Insecta</taxon>
        <taxon>Pterygota</taxon>
        <taxon>Neoptera</taxon>
        <taxon>Endopterygota</taxon>
        <taxon>Lepidoptera</taxon>
        <taxon>Glossata</taxon>
        <taxon>Ditrysia</taxon>
        <taxon>Yponomeutoidea</taxon>
        <taxon>Plutellidae</taxon>
        <taxon>Plutella</taxon>
    </lineage>
</organism>
<feature type="compositionally biased region" description="Basic and acidic residues" evidence="1">
    <location>
        <begin position="432"/>
        <end position="448"/>
    </location>
</feature>
<name>A0A8S4G7W7_PLUXY</name>
<dbReference type="InterPro" id="IPR031734">
    <property type="entry name" value="MBF2"/>
</dbReference>
<feature type="compositionally biased region" description="Polar residues" evidence="1">
    <location>
        <begin position="205"/>
        <end position="216"/>
    </location>
</feature>
<dbReference type="Proteomes" id="UP000653454">
    <property type="component" value="Unassembled WGS sequence"/>
</dbReference>
<feature type="region of interest" description="Disordered" evidence="1">
    <location>
        <begin position="550"/>
        <end position="607"/>
    </location>
</feature>
<dbReference type="EMBL" id="CAJHNJ030000093">
    <property type="protein sequence ID" value="CAG9135058.1"/>
    <property type="molecule type" value="Genomic_DNA"/>
</dbReference>
<feature type="compositionally biased region" description="Polar residues" evidence="1">
    <location>
        <begin position="115"/>
        <end position="131"/>
    </location>
</feature>
<feature type="compositionally biased region" description="Polar residues" evidence="1">
    <location>
        <begin position="393"/>
        <end position="407"/>
    </location>
</feature>
<comment type="caution">
    <text evidence="3">The sequence shown here is derived from an EMBL/GenBank/DDBJ whole genome shotgun (WGS) entry which is preliminary data.</text>
</comment>
<keyword evidence="2" id="KW-0732">Signal</keyword>